<sequence length="64" mass="7410">MIPKQISRRLKVPFAAGHDDELMLVDRNLAGLRRSVEARAKVAVDVCVDEFEQEIRHGVRRVRR</sequence>
<reference evidence="1" key="1">
    <citation type="submission" date="2019-08" db="EMBL/GenBank/DDBJ databases">
        <authorList>
            <person name="Kucharzyk K."/>
            <person name="Murdoch R.W."/>
            <person name="Higgins S."/>
            <person name="Loffler F."/>
        </authorList>
    </citation>
    <scope>NUCLEOTIDE SEQUENCE</scope>
</reference>
<protein>
    <submittedName>
        <fullName evidence="1">Uncharacterized protein</fullName>
    </submittedName>
</protein>
<name>A0A644Z5T6_9ZZZZ</name>
<dbReference type="AlphaFoldDB" id="A0A644Z5T6"/>
<proteinExistence type="predicted"/>
<gene>
    <name evidence="1" type="ORF">SDC9_82241</name>
</gene>
<accession>A0A644Z5T6</accession>
<evidence type="ECO:0000313" key="1">
    <source>
        <dbReference type="EMBL" id="MPM35648.1"/>
    </source>
</evidence>
<dbReference type="EMBL" id="VSSQ01007350">
    <property type="protein sequence ID" value="MPM35648.1"/>
    <property type="molecule type" value="Genomic_DNA"/>
</dbReference>
<organism evidence="1">
    <name type="scientific">bioreactor metagenome</name>
    <dbReference type="NCBI Taxonomy" id="1076179"/>
    <lineage>
        <taxon>unclassified sequences</taxon>
        <taxon>metagenomes</taxon>
        <taxon>ecological metagenomes</taxon>
    </lineage>
</organism>
<comment type="caution">
    <text evidence="1">The sequence shown here is derived from an EMBL/GenBank/DDBJ whole genome shotgun (WGS) entry which is preliminary data.</text>
</comment>